<protein>
    <recommendedName>
        <fullName evidence="3">RHS repeat protein</fullName>
    </recommendedName>
</protein>
<sequence>MHNADLSFCRSLKLKRFFEARWAVVLRECLGTAHAASHAVCAAVIRHIAAVLACALFAFVTPSFADNITYGYDALGRLISVTVAGETAYYDYDAAGNMTAIRR</sequence>
<evidence type="ECO:0008006" key="3">
    <source>
        <dbReference type="Google" id="ProtNLM"/>
    </source>
</evidence>
<dbReference type="InterPro" id="IPR006530">
    <property type="entry name" value="YD"/>
</dbReference>
<dbReference type="Gene3D" id="2.180.10.10">
    <property type="entry name" value="RHS repeat-associated core"/>
    <property type="match status" value="1"/>
</dbReference>
<reference evidence="1 2" key="1">
    <citation type="submission" date="2020-10" db="EMBL/GenBank/DDBJ databases">
        <authorList>
            <person name="Peeters C."/>
        </authorList>
    </citation>
    <scope>NUCLEOTIDE SEQUENCE [LARGE SCALE GENOMIC DNA]</scope>
    <source>
        <strain evidence="1 2">LMG 28140</strain>
    </source>
</reference>
<name>A0ABN7HM66_9BURK</name>
<evidence type="ECO:0000313" key="2">
    <source>
        <dbReference type="Proteomes" id="UP000598032"/>
    </source>
</evidence>
<comment type="caution">
    <text evidence="1">The sequence shown here is derived from an EMBL/GenBank/DDBJ whole genome shotgun (WGS) entry which is preliminary data.</text>
</comment>
<dbReference type="EMBL" id="CAJHCP010000003">
    <property type="protein sequence ID" value="CAD6522688.1"/>
    <property type="molecule type" value="Genomic_DNA"/>
</dbReference>
<dbReference type="Proteomes" id="UP000598032">
    <property type="component" value="Unassembled WGS sequence"/>
</dbReference>
<proteinExistence type="predicted"/>
<evidence type="ECO:0000313" key="1">
    <source>
        <dbReference type="EMBL" id="CAD6522688.1"/>
    </source>
</evidence>
<keyword evidence="2" id="KW-1185">Reference proteome</keyword>
<dbReference type="InterPro" id="IPR031325">
    <property type="entry name" value="RHS_repeat"/>
</dbReference>
<dbReference type="RefSeq" id="WP_201641575.1">
    <property type="nucleotide sequence ID" value="NZ_CAJHCP010000003.1"/>
</dbReference>
<dbReference type="NCBIfam" id="TIGR01643">
    <property type="entry name" value="YD_repeat_2x"/>
    <property type="match status" value="2"/>
</dbReference>
<dbReference type="Pfam" id="PF05593">
    <property type="entry name" value="RHS_repeat"/>
    <property type="match status" value="1"/>
</dbReference>
<accession>A0ABN7HM66</accession>
<gene>
    <name evidence="1" type="ORF">LMG28140_01414</name>
</gene>
<organism evidence="1 2">
    <name type="scientific">Paraburkholderia metrosideri</name>
    <dbReference type="NCBI Taxonomy" id="580937"/>
    <lineage>
        <taxon>Bacteria</taxon>
        <taxon>Pseudomonadati</taxon>
        <taxon>Pseudomonadota</taxon>
        <taxon>Betaproteobacteria</taxon>
        <taxon>Burkholderiales</taxon>
        <taxon>Burkholderiaceae</taxon>
        <taxon>Paraburkholderia</taxon>
    </lineage>
</organism>